<protein>
    <submittedName>
        <fullName evidence="4">Actin-related protein 5</fullName>
    </submittedName>
</protein>
<dbReference type="PANTHER" id="PTHR11937">
    <property type="entry name" value="ACTIN"/>
    <property type="match status" value="1"/>
</dbReference>
<name>A0A1D6FE88_MAIZE</name>
<keyword evidence="2" id="KW-0539">Nucleus</keyword>
<gene>
    <name evidence="4" type="ORF">ZEAMMB73_Zm00001d008614</name>
</gene>
<comment type="subcellular location">
    <subcellularLocation>
        <location evidence="1">Nucleus</location>
    </subcellularLocation>
</comment>
<dbReference type="EMBL" id="CM000784">
    <property type="protein sequence ID" value="AQK90277.1"/>
    <property type="molecule type" value="Genomic_DNA"/>
</dbReference>
<reference evidence="4" key="1">
    <citation type="submission" date="2015-12" db="EMBL/GenBank/DDBJ databases">
        <title>Update maize B73 reference genome by single molecule sequencing technologies.</title>
        <authorList>
            <consortium name="Maize Genome Sequencing Project"/>
            <person name="Ware D."/>
        </authorList>
    </citation>
    <scope>NUCLEOTIDE SEQUENCE</scope>
    <source>
        <tissue evidence="4">Seedling</tissue>
    </source>
</reference>
<dbReference type="ExpressionAtlas" id="A0A1D6FE88">
    <property type="expression patterns" value="baseline and differential"/>
</dbReference>
<dbReference type="InterPro" id="IPR004000">
    <property type="entry name" value="Actin"/>
</dbReference>
<dbReference type="FunFam" id="3.30.420.40:FF:000058">
    <property type="entry name" value="Putative actin-related protein 5"/>
    <property type="match status" value="1"/>
</dbReference>
<dbReference type="FunFam" id="3.30.420.40:FF:000048">
    <property type="entry name" value="ARP5 actin-related protein 5 homolog"/>
    <property type="match status" value="1"/>
</dbReference>
<dbReference type="AlphaFoldDB" id="A0A1D6FE88"/>
<dbReference type="CDD" id="cd10211">
    <property type="entry name" value="ASKHA_NBD_Arp5"/>
    <property type="match status" value="1"/>
</dbReference>
<evidence type="ECO:0000256" key="3">
    <source>
        <dbReference type="RuleBase" id="RU000487"/>
    </source>
</evidence>
<dbReference type="GO" id="GO:0005634">
    <property type="term" value="C:nucleus"/>
    <property type="evidence" value="ECO:0007669"/>
    <property type="project" value="UniProtKB-SubCell"/>
</dbReference>
<proteinExistence type="inferred from homology"/>
<dbReference type="SUPFAM" id="SSF53067">
    <property type="entry name" value="Actin-like ATPase domain"/>
    <property type="match status" value="2"/>
</dbReference>
<dbReference type="Pfam" id="PF00022">
    <property type="entry name" value="Actin"/>
    <property type="match status" value="2"/>
</dbReference>
<dbReference type="InterPro" id="IPR043129">
    <property type="entry name" value="ATPase_NBD"/>
</dbReference>
<evidence type="ECO:0000256" key="1">
    <source>
        <dbReference type="ARBA" id="ARBA00004123"/>
    </source>
</evidence>
<dbReference type="SMART" id="SM00268">
    <property type="entry name" value="ACTIN"/>
    <property type="match status" value="1"/>
</dbReference>
<evidence type="ECO:0000313" key="4">
    <source>
        <dbReference type="EMBL" id="AQK90277.1"/>
    </source>
</evidence>
<evidence type="ECO:0000256" key="2">
    <source>
        <dbReference type="ARBA" id="ARBA00023242"/>
    </source>
</evidence>
<organism evidence="4">
    <name type="scientific">Zea mays</name>
    <name type="common">Maize</name>
    <dbReference type="NCBI Taxonomy" id="4577"/>
    <lineage>
        <taxon>Eukaryota</taxon>
        <taxon>Viridiplantae</taxon>
        <taxon>Streptophyta</taxon>
        <taxon>Embryophyta</taxon>
        <taxon>Tracheophyta</taxon>
        <taxon>Spermatophyta</taxon>
        <taxon>Magnoliopsida</taxon>
        <taxon>Liliopsida</taxon>
        <taxon>Poales</taxon>
        <taxon>Poaceae</taxon>
        <taxon>PACMAD clade</taxon>
        <taxon>Panicoideae</taxon>
        <taxon>Andropogonodae</taxon>
        <taxon>Andropogoneae</taxon>
        <taxon>Tripsacinae</taxon>
        <taxon>Zea</taxon>
    </lineage>
</organism>
<comment type="similarity">
    <text evidence="3">Belongs to the actin family.</text>
</comment>
<accession>A0A1D6FE88</accession>
<dbReference type="Gene3D" id="3.30.420.40">
    <property type="match status" value="3"/>
</dbReference>
<sequence length="319" mass="35604">MSSVTRPQREADFARFPSSTPIVIDNGASTFRIGWAGEAEPRLSFRNVVQRPRHRSTGETVSIVGDTDPSLMKFFDCTRSAVRSPFDDDVVYQFEYMEYVCSQTPSTSFYVIYRFQILDYGFDRLGVDSEVGHPILMTECECNPSFSRARMSELLFETYGVPSIAFGIDNAFSYKYNQKLGNCNEDGLAISCEHGTCHVVPPGMIGIDQAGIDEMVSISLRRLMEDESVKERLCQSILVTGGSSLFPGMIPRLESGIRQYRPYLAPLKLVGAADPILDAWRGAAAFAASSKFGKQTFSLADYGEHGENLFHRYNIVYSL</sequence>